<feature type="compositionally biased region" description="Polar residues" evidence="7">
    <location>
        <begin position="354"/>
        <end position="364"/>
    </location>
</feature>
<evidence type="ECO:0000256" key="4">
    <source>
        <dbReference type="ARBA" id="ARBA00022840"/>
    </source>
</evidence>
<protein>
    <recommendedName>
        <fullName evidence="8">Protein kinase domain-containing protein</fullName>
    </recommendedName>
</protein>
<keyword evidence="4 5" id="KW-0067">ATP-binding</keyword>
<comment type="similarity">
    <text evidence="6">Belongs to the protein kinase superfamily.</text>
</comment>
<dbReference type="PROSITE" id="PS00108">
    <property type="entry name" value="PROTEIN_KINASE_ST"/>
    <property type="match status" value="1"/>
</dbReference>
<proteinExistence type="inferred from homology"/>
<dbReference type="InterPro" id="IPR011009">
    <property type="entry name" value="Kinase-like_dom_sf"/>
</dbReference>
<feature type="region of interest" description="Disordered" evidence="7">
    <location>
        <begin position="331"/>
        <end position="371"/>
    </location>
</feature>
<dbReference type="GO" id="GO:0010506">
    <property type="term" value="P:regulation of autophagy"/>
    <property type="evidence" value="ECO:0007669"/>
    <property type="project" value="InterPro"/>
</dbReference>
<evidence type="ECO:0000256" key="5">
    <source>
        <dbReference type="PROSITE-ProRule" id="PRU10141"/>
    </source>
</evidence>
<evidence type="ECO:0000313" key="10">
    <source>
        <dbReference type="Proteomes" id="UP000654075"/>
    </source>
</evidence>
<organism evidence="9 10">
    <name type="scientific">Polarella glacialis</name>
    <name type="common">Dinoflagellate</name>
    <dbReference type="NCBI Taxonomy" id="89957"/>
    <lineage>
        <taxon>Eukaryota</taxon>
        <taxon>Sar</taxon>
        <taxon>Alveolata</taxon>
        <taxon>Dinophyceae</taxon>
        <taxon>Suessiales</taxon>
        <taxon>Suessiaceae</taxon>
        <taxon>Polarella</taxon>
    </lineage>
</organism>
<dbReference type="PANTHER" id="PTHR24348:SF22">
    <property type="entry name" value="NON-SPECIFIC SERINE_THREONINE PROTEIN KINASE"/>
    <property type="match status" value="1"/>
</dbReference>
<keyword evidence="2 5" id="KW-0547">Nucleotide-binding</keyword>
<keyword evidence="10" id="KW-1185">Reference proteome</keyword>
<dbReference type="PANTHER" id="PTHR24348">
    <property type="entry name" value="SERINE/THREONINE-PROTEIN KINASE UNC-51-RELATED"/>
    <property type="match status" value="1"/>
</dbReference>
<evidence type="ECO:0000256" key="1">
    <source>
        <dbReference type="ARBA" id="ARBA00022679"/>
    </source>
</evidence>
<dbReference type="Proteomes" id="UP000654075">
    <property type="component" value="Unassembled WGS sequence"/>
</dbReference>
<dbReference type="GO" id="GO:0004674">
    <property type="term" value="F:protein serine/threonine kinase activity"/>
    <property type="evidence" value="ECO:0007669"/>
    <property type="project" value="UniProtKB-KW"/>
</dbReference>
<evidence type="ECO:0000259" key="8">
    <source>
        <dbReference type="PROSITE" id="PS50011"/>
    </source>
</evidence>
<dbReference type="Pfam" id="PF00069">
    <property type="entry name" value="Pkinase"/>
    <property type="match status" value="1"/>
</dbReference>
<dbReference type="SUPFAM" id="SSF56112">
    <property type="entry name" value="Protein kinase-like (PK-like)"/>
    <property type="match status" value="1"/>
</dbReference>
<dbReference type="GO" id="GO:0000407">
    <property type="term" value="C:phagophore assembly site"/>
    <property type="evidence" value="ECO:0007669"/>
    <property type="project" value="TreeGrafter"/>
</dbReference>
<keyword evidence="1" id="KW-0808">Transferase</keyword>
<gene>
    <name evidence="9" type="ORF">PGLA1383_LOCUS50605</name>
</gene>
<dbReference type="CDD" id="cd14014">
    <property type="entry name" value="STKc_PknB_like"/>
    <property type="match status" value="1"/>
</dbReference>
<feature type="binding site" evidence="5">
    <location>
        <position position="81"/>
    </location>
    <ligand>
        <name>ATP</name>
        <dbReference type="ChEBI" id="CHEBI:30616"/>
    </ligand>
</feature>
<sequence length="371" mass="41936">MGAPVDSFKRNGKRLPPLPLGAARDHFPFPPRGASAMWSERVPVPSCFAEDYQLGSQVGSGTMAVVKRALRRSDGLKVAVKCVRSDDEEILHFARAEYDIMRSCRHHAIVSVDALYSSATHVWIVMEFCEDGDLLNYCRRKGPFEKMQELSLFRQLLEAVDYLHRKRIVHRDLKPTNCLLKESARYLKVTDFNSARIVGQGIGSSAMLTDRGTRAWSAPELLLSSHWNERVDIWTCGMIFYFMVCGDVPFNVEEPAVKELFAAKKLPKVDWSDFETPARELAQECLAVDWHDRPPAMLLLRKALFDWSEEEAAEGWLGSFPTRLKKGFPQPVIPLNGGRERALSEPRSAGPGQYQGQPELSQQTKTDKHCN</sequence>
<reference evidence="9" key="1">
    <citation type="submission" date="2021-02" db="EMBL/GenBank/DDBJ databases">
        <authorList>
            <person name="Dougan E. K."/>
            <person name="Rhodes N."/>
            <person name="Thang M."/>
            <person name="Chan C."/>
        </authorList>
    </citation>
    <scope>NUCLEOTIDE SEQUENCE</scope>
</reference>
<feature type="domain" description="Protein kinase" evidence="8">
    <location>
        <begin position="52"/>
        <end position="305"/>
    </location>
</feature>
<keyword evidence="6" id="KW-0723">Serine/threonine-protein kinase</keyword>
<dbReference type="InterPro" id="IPR000719">
    <property type="entry name" value="Prot_kinase_dom"/>
</dbReference>
<accession>A0A813HAY2</accession>
<dbReference type="GO" id="GO:0005776">
    <property type="term" value="C:autophagosome"/>
    <property type="evidence" value="ECO:0007669"/>
    <property type="project" value="TreeGrafter"/>
</dbReference>
<evidence type="ECO:0000256" key="3">
    <source>
        <dbReference type="ARBA" id="ARBA00022777"/>
    </source>
</evidence>
<evidence type="ECO:0000256" key="7">
    <source>
        <dbReference type="SAM" id="MobiDB-lite"/>
    </source>
</evidence>
<dbReference type="GO" id="GO:0005524">
    <property type="term" value="F:ATP binding"/>
    <property type="evidence" value="ECO:0007669"/>
    <property type="project" value="UniProtKB-UniRule"/>
</dbReference>
<keyword evidence="3" id="KW-0418">Kinase</keyword>
<evidence type="ECO:0000256" key="2">
    <source>
        <dbReference type="ARBA" id="ARBA00022741"/>
    </source>
</evidence>
<dbReference type="PROSITE" id="PS00107">
    <property type="entry name" value="PROTEIN_KINASE_ATP"/>
    <property type="match status" value="1"/>
</dbReference>
<dbReference type="InterPro" id="IPR017441">
    <property type="entry name" value="Protein_kinase_ATP_BS"/>
</dbReference>
<dbReference type="GO" id="GO:0000045">
    <property type="term" value="P:autophagosome assembly"/>
    <property type="evidence" value="ECO:0007669"/>
    <property type="project" value="TreeGrafter"/>
</dbReference>
<dbReference type="InterPro" id="IPR008271">
    <property type="entry name" value="Ser/Thr_kinase_AS"/>
</dbReference>
<evidence type="ECO:0000256" key="6">
    <source>
        <dbReference type="RuleBase" id="RU000304"/>
    </source>
</evidence>
<dbReference type="AlphaFoldDB" id="A0A813HAY2"/>
<dbReference type="SMART" id="SM00220">
    <property type="entry name" value="S_TKc"/>
    <property type="match status" value="1"/>
</dbReference>
<dbReference type="InterPro" id="IPR045269">
    <property type="entry name" value="Atg1-like"/>
</dbReference>
<dbReference type="PROSITE" id="PS50011">
    <property type="entry name" value="PROTEIN_KINASE_DOM"/>
    <property type="match status" value="1"/>
</dbReference>
<dbReference type="GO" id="GO:0016020">
    <property type="term" value="C:membrane"/>
    <property type="evidence" value="ECO:0007669"/>
    <property type="project" value="TreeGrafter"/>
</dbReference>
<dbReference type="EMBL" id="CAJNNV010031203">
    <property type="protein sequence ID" value="CAE8634999.1"/>
    <property type="molecule type" value="Genomic_DNA"/>
</dbReference>
<comment type="caution">
    <text evidence="9">The sequence shown here is derived from an EMBL/GenBank/DDBJ whole genome shotgun (WGS) entry which is preliminary data.</text>
</comment>
<dbReference type="GO" id="GO:0005829">
    <property type="term" value="C:cytosol"/>
    <property type="evidence" value="ECO:0007669"/>
    <property type="project" value="TreeGrafter"/>
</dbReference>
<dbReference type="OrthoDB" id="286663at2759"/>
<name>A0A813HAY2_POLGL</name>
<dbReference type="Gene3D" id="1.10.510.10">
    <property type="entry name" value="Transferase(Phosphotransferase) domain 1"/>
    <property type="match status" value="1"/>
</dbReference>
<evidence type="ECO:0000313" key="9">
    <source>
        <dbReference type="EMBL" id="CAE8634999.1"/>
    </source>
</evidence>